<gene>
    <name evidence="1" type="ORF">S01H1_62555</name>
</gene>
<reference evidence="1" key="1">
    <citation type="journal article" date="2014" name="Front. Microbiol.">
        <title>High frequency of phylogenetically diverse reductive dehalogenase-homologous genes in deep subseafloor sedimentary metagenomes.</title>
        <authorList>
            <person name="Kawai M."/>
            <person name="Futagami T."/>
            <person name="Toyoda A."/>
            <person name="Takaki Y."/>
            <person name="Nishi S."/>
            <person name="Hori S."/>
            <person name="Arai W."/>
            <person name="Tsubouchi T."/>
            <person name="Morono Y."/>
            <person name="Uchiyama I."/>
            <person name="Ito T."/>
            <person name="Fujiyama A."/>
            <person name="Inagaki F."/>
            <person name="Takami H."/>
        </authorList>
    </citation>
    <scope>NUCLEOTIDE SEQUENCE</scope>
    <source>
        <strain evidence="1">Expedition CK06-06</strain>
    </source>
</reference>
<evidence type="ECO:0000313" key="1">
    <source>
        <dbReference type="EMBL" id="GAG41560.1"/>
    </source>
</evidence>
<feature type="non-terminal residue" evidence="1">
    <location>
        <position position="1"/>
    </location>
</feature>
<dbReference type="Gene3D" id="1.10.3480.10">
    <property type="entry name" value="TorD-like"/>
    <property type="match status" value="1"/>
</dbReference>
<dbReference type="SUPFAM" id="SSF89155">
    <property type="entry name" value="TorD-like"/>
    <property type="match status" value="1"/>
</dbReference>
<organism evidence="1">
    <name type="scientific">marine sediment metagenome</name>
    <dbReference type="NCBI Taxonomy" id="412755"/>
    <lineage>
        <taxon>unclassified sequences</taxon>
        <taxon>metagenomes</taxon>
        <taxon>ecological metagenomes</taxon>
    </lineage>
</organism>
<dbReference type="EMBL" id="BARS01041096">
    <property type="protein sequence ID" value="GAG41560.1"/>
    <property type="molecule type" value="Genomic_DNA"/>
</dbReference>
<dbReference type="AlphaFoldDB" id="X0XEP9"/>
<dbReference type="InterPro" id="IPR036411">
    <property type="entry name" value="TorD-like_sf"/>
</dbReference>
<sequence length="147" mass="16637">RVWSSVAPHELRSEAWEALELPGCFSQVEPAYWSTFHLGTPAPPVPVLLHAALGMEGGHAREEWMRVLNFLGLRWQQGALPPDHLAPGCEALAIAIDREDEVMVSELRERYLLPWCKFAHERLTDDPGTMRVLAERFESDLRLLASL</sequence>
<protein>
    <submittedName>
        <fullName evidence="1">Uncharacterized protein</fullName>
    </submittedName>
</protein>
<name>X0XEP9_9ZZZZ</name>
<proteinExistence type="predicted"/>
<comment type="caution">
    <text evidence="1">The sequence shown here is derived from an EMBL/GenBank/DDBJ whole genome shotgun (WGS) entry which is preliminary data.</text>
</comment>
<accession>X0XEP9</accession>